<accession>A0A6A8MAC1</accession>
<dbReference type="SUPFAM" id="SSF52540">
    <property type="entry name" value="P-loop containing nucleoside triphosphate hydrolases"/>
    <property type="match status" value="2"/>
</dbReference>
<organism evidence="3 4">
    <name type="scientific">Lactobacillus porci</name>
    <dbReference type="NCBI Taxonomy" id="2012477"/>
    <lineage>
        <taxon>Bacteria</taxon>
        <taxon>Bacillati</taxon>
        <taxon>Bacillota</taxon>
        <taxon>Bacilli</taxon>
        <taxon>Lactobacillales</taxon>
        <taxon>Lactobacillaceae</taxon>
        <taxon>Lactobacillus</taxon>
    </lineage>
</organism>
<dbReference type="PANTHER" id="PTHR42927:SF1">
    <property type="entry name" value="HELICASE SUPERFAMILY 1 AND 2 DOMAIN-CONTAINING PROTEIN"/>
    <property type="match status" value="1"/>
</dbReference>
<dbReference type="AlphaFoldDB" id="A0A6A8MAC1"/>
<dbReference type="OrthoDB" id="9758243at2"/>
<keyword evidence="4" id="KW-1185">Reference proteome</keyword>
<dbReference type="RefSeq" id="WP_154546914.1">
    <property type="nucleotide sequence ID" value="NZ_VUMX01000001.1"/>
</dbReference>
<proteinExistence type="predicted"/>
<evidence type="ECO:0000313" key="4">
    <source>
        <dbReference type="Proteomes" id="UP000438120"/>
    </source>
</evidence>
<protein>
    <submittedName>
        <fullName evidence="3">Type I restriction endonuclease subunit R</fullName>
    </submittedName>
</protein>
<reference evidence="3 4" key="1">
    <citation type="submission" date="2019-08" db="EMBL/GenBank/DDBJ databases">
        <title>In-depth cultivation of the pig gut microbiome towards novel bacterial diversity and tailored functional studies.</title>
        <authorList>
            <person name="Wylensek D."/>
            <person name="Hitch T.C.A."/>
            <person name="Clavel T."/>
        </authorList>
    </citation>
    <scope>NUCLEOTIDE SEQUENCE [LARGE SCALE GENOMIC DNA]</scope>
    <source>
        <strain evidence="3 4">Bifido-178-WT-2B</strain>
    </source>
</reference>
<dbReference type="Pfam" id="PF22679">
    <property type="entry name" value="T1R_D3-like"/>
    <property type="match status" value="1"/>
</dbReference>
<dbReference type="PROSITE" id="PS51192">
    <property type="entry name" value="HELICASE_ATP_BIND_1"/>
    <property type="match status" value="1"/>
</dbReference>
<dbReference type="GO" id="GO:0009035">
    <property type="term" value="F:type I site-specific deoxyribonuclease activity"/>
    <property type="evidence" value="ECO:0007669"/>
    <property type="project" value="UniProtKB-EC"/>
</dbReference>
<dbReference type="CDD" id="cd22332">
    <property type="entry name" value="HsdR_N"/>
    <property type="match status" value="1"/>
</dbReference>
<keyword evidence="3" id="KW-0540">Nuclease</keyword>
<dbReference type="PANTHER" id="PTHR42927">
    <property type="entry name" value="HELICASE SUPERFAMILY 1 AND 2 DOMAIN-CONTAINING PROTEIN"/>
    <property type="match status" value="1"/>
</dbReference>
<dbReference type="GO" id="GO:0003677">
    <property type="term" value="F:DNA binding"/>
    <property type="evidence" value="ECO:0007669"/>
    <property type="project" value="UniProtKB-KW"/>
</dbReference>
<evidence type="ECO:0000256" key="1">
    <source>
        <dbReference type="SAM" id="MobiDB-lite"/>
    </source>
</evidence>
<dbReference type="InterPro" id="IPR007409">
    <property type="entry name" value="Restrct_endonuc_type1_HsdR_N"/>
</dbReference>
<dbReference type="InterPro" id="IPR014001">
    <property type="entry name" value="Helicase_ATP-bd"/>
</dbReference>
<dbReference type="InterPro" id="IPR055180">
    <property type="entry name" value="HsdR_RecA-like_helicase_dom_2"/>
</dbReference>
<dbReference type="Proteomes" id="UP000438120">
    <property type="component" value="Unassembled WGS sequence"/>
</dbReference>
<feature type="compositionally biased region" description="Polar residues" evidence="1">
    <location>
        <begin position="993"/>
        <end position="1011"/>
    </location>
</feature>
<dbReference type="SMART" id="SM00487">
    <property type="entry name" value="DEXDc"/>
    <property type="match status" value="1"/>
</dbReference>
<dbReference type="Gene3D" id="3.90.1570.50">
    <property type="match status" value="1"/>
</dbReference>
<name>A0A6A8MAC1_9LACO</name>
<dbReference type="Pfam" id="PF04313">
    <property type="entry name" value="HSDR_N"/>
    <property type="match status" value="1"/>
</dbReference>
<feature type="region of interest" description="Disordered" evidence="1">
    <location>
        <begin position="981"/>
        <end position="1031"/>
    </location>
</feature>
<comment type="caution">
    <text evidence="3">The sequence shown here is derived from an EMBL/GenBank/DDBJ whole genome shotgun (WGS) entry which is preliminary data.</text>
</comment>
<evidence type="ECO:0000313" key="3">
    <source>
        <dbReference type="EMBL" id="MST86264.1"/>
    </source>
</evidence>
<dbReference type="InterPro" id="IPR040980">
    <property type="entry name" value="SWI2_SNF2"/>
</dbReference>
<evidence type="ECO:0000259" key="2">
    <source>
        <dbReference type="PROSITE" id="PS51192"/>
    </source>
</evidence>
<keyword evidence="3" id="KW-0378">Hydrolase</keyword>
<gene>
    <name evidence="3" type="ORF">FYJ62_01020</name>
</gene>
<feature type="domain" description="Helicase ATP-binding" evidence="2">
    <location>
        <begin position="289"/>
        <end position="481"/>
    </location>
</feature>
<keyword evidence="3" id="KW-0255">Endonuclease</keyword>
<feature type="compositionally biased region" description="Basic and acidic residues" evidence="1">
    <location>
        <begin position="1015"/>
        <end position="1031"/>
    </location>
</feature>
<dbReference type="Pfam" id="PF18766">
    <property type="entry name" value="SWI2_SNF2"/>
    <property type="match status" value="1"/>
</dbReference>
<dbReference type="InterPro" id="IPR027417">
    <property type="entry name" value="P-loop_NTPase"/>
</dbReference>
<dbReference type="Gene3D" id="3.40.50.300">
    <property type="entry name" value="P-loop containing nucleotide triphosphate hydrolases"/>
    <property type="match status" value="3"/>
</dbReference>
<sequence length="1031" mass="117862">MAFTDKTEKGFETIIVNWLVEQNGYEQGTNDDYNKEYTVDETRLFRFLNDTQPREMAKLGVNNSEQKKRQFLNRLSGEIAKRGIIDVLRNGVKAYPADLIMFYFTPTENNEKSKQMFEKNIFSVTRQLRYSIDASKLALDLCLFINGLPVVTIELKNHFTGQSTADAVEQYKEDRDPREPLFSFKRCMVHFAVDDQTVMFCTKLAGKDSWFLPFNKGYNDGAGNPPNPDGIMTDYLWKDILTKWKLSRIIENYAQVVVDVDPDTKKKSVKQIWPRYHQLDCVEKLLADVKENGVGKRYLIQHSAGSGKSNSIAWLAHQLIGLEQDGHPMIDSVIVVTDRRILDKQIRDTIKQFMQVKNTVVWAQHSRDLKKAIQDGKRIIITTVEKFPYISQEIGQEHINNHFAIIIDEAHSGQSGRNSANMNLALSGMASDNEMDNEDKINAIVEGRKLVKTASYFAFTATPKNKTEEIFGTPYEEDGEIKHRPFHVYTMKQAIQEGFILDVLKNYTTIDSWYKIAKKVEDDPMFDKKRAQKKMRSFVEGNPDVIAKKAAMMVDHFHEQIIAKKKLNGKSRAMVVTASIPRCIETYYAINKCLADRHSPYKAIIAFSGECKYNGQEPALTSAELNGFPDAKIPKEFKKDPYRLLVVADMFQTGFDEPLLQTMYVDKPLYDIAAVQTLSRLNRACPGKDEVYVLDFANKTSTIEEAFSKFYRTTILSGETDPNKLYDLITLMESYQVYDNDDVEHVVDLFLSGAERDRLDPLLDPCVATYNELETDDQIKFKSAAKSFVRTYGFLGSILPYGNVDWEKLSIFLNLLIPKLPSPREDDLSEGILSTIDLDSYRNEAQEAVAIKLEDEDAEIAPVPAGKVGHIVEPELDPLSEIIMDFNDTFGNIQWNDADNVQRQILRIPAMVSRDKKYQNAMKNSDEQEARTESENALQNVIFSIMADNMELFKQFQDNSSFKKWLTNMVFNLTYNKEGKPYEAPDDLDSSKDISGNFTSHRYQTESSTSGMMVAEDKATYREKKDIDSKK</sequence>
<dbReference type="GO" id="GO:0009307">
    <property type="term" value="P:DNA restriction-modification system"/>
    <property type="evidence" value="ECO:0007669"/>
    <property type="project" value="UniProtKB-KW"/>
</dbReference>
<dbReference type="GO" id="GO:0005524">
    <property type="term" value="F:ATP binding"/>
    <property type="evidence" value="ECO:0007669"/>
    <property type="project" value="UniProtKB-KW"/>
</dbReference>
<dbReference type="EMBL" id="VUMX01000001">
    <property type="protein sequence ID" value="MST86264.1"/>
    <property type="molecule type" value="Genomic_DNA"/>
</dbReference>